<feature type="domain" description="RecX second three-helical" evidence="6">
    <location>
        <begin position="133"/>
        <end position="173"/>
    </location>
</feature>
<evidence type="ECO:0000256" key="4">
    <source>
        <dbReference type="ARBA" id="ARBA00022490"/>
    </source>
</evidence>
<comment type="similarity">
    <text evidence="2 5">Belongs to the RecX family.</text>
</comment>
<evidence type="ECO:0000259" key="6">
    <source>
        <dbReference type="Pfam" id="PF02631"/>
    </source>
</evidence>
<evidence type="ECO:0000313" key="7">
    <source>
        <dbReference type="EMBL" id="MBO8458399.1"/>
    </source>
</evidence>
<evidence type="ECO:0000256" key="5">
    <source>
        <dbReference type="HAMAP-Rule" id="MF_01114"/>
    </source>
</evidence>
<name>A0A9D9HQF4_9SPIR</name>
<comment type="subcellular location">
    <subcellularLocation>
        <location evidence="1 5">Cytoplasm</location>
    </subcellularLocation>
</comment>
<dbReference type="PANTHER" id="PTHR33602:SF1">
    <property type="entry name" value="REGULATORY PROTEIN RECX FAMILY PROTEIN"/>
    <property type="match status" value="1"/>
</dbReference>
<dbReference type="Proteomes" id="UP000823638">
    <property type="component" value="Unassembled WGS sequence"/>
</dbReference>
<protein>
    <recommendedName>
        <fullName evidence="3 5">Regulatory protein RecX</fullName>
    </recommendedName>
</protein>
<sequence>MDSVVQDADSSSARDSTFYKVTFAREASGGIYRISCEGASSFLTREVYLSRAVADVLGDLSDSRVKKVSLGKEDFVSLVSSGEAFADERYLLDCLSRREYSRQDLRFRLLKKQRPEHQINLVLDYIQSRGWLDEERFARAWLDSRIKKMPEGASALRKGLLSHGISSSLADSVIKNFFTEVSEEELFKRCAEKYKKSHRNLNQNKLILHLQRRGFSFYLINKLERIGDNG</sequence>
<evidence type="ECO:0000313" key="8">
    <source>
        <dbReference type="Proteomes" id="UP000823638"/>
    </source>
</evidence>
<dbReference type="AlphaFoldDB" id="A0A9D9HQF4"/>
<reference evidence="7" key="1">
    <citation type="submission" date="2020-10" db="EMBL/GenBank/DDBJ databases">
        <authorList>
            <person name="Gilroy R."/>
        </authorList>
    </citation>
    <scope>NUCLEOTIDE SEQUENCE</scope>
    <source>
        <strain evidence="7">10532</strain>
    </source>
</reference>
<evidence type="ECO:0000256" key="1">
    <source>
        <dbReference type="ARBA" id="ARBA00004496"/>
    </source>
</evidence>
<dbReference type="GO" id="GO:0005737">
    <property type="term" value="C:cytoplasm"/>
    <property type="evidence" value="ECO:0007669"/>
    <property type="project" value="UniProtKB-SubCell"/>
</dbReference>
<dbReference type="InterPro" id="IPR036388">
    <property type="entry name" value="WH-like_DNA-bd_sf"/>
</dbReference>
<accession>A0A9D9HQF4</accession>
<dbReference type="InterPro" id="IPR003783">
    <property type="entry name" value="Regulatory_RecX"/>
</dbReference>
<keyword evidence="4 5" id="KW-0963">Cytoplasm</keyword>
<dbReference type="GO" id="GO:0006282">
    <property type="term" value="P:regulation of DNA repair"/>
    <property type="evidence" value="ECO:0007669"/>
    <property type="project" value="UniProtKB-UniRule"/>
</dbReference>
<dbReference type="InterPro" id="IPR053924">
    <property type="entry name" value="RecX_HTH_2nd"/>
</dbReference>
<organism evidence="7 8">
    <name type="scientific">Candidatus Gallitreponema excrementavium</name>
    <dbReference type="NCBI Taxonomy" id="2840840"/>
    <lineage>
        <taxon>Bacteria</taxon>
        <taxon>Pseudomonadati</taxon>
        <taxon>Spirochaetota</taxon>
        <taxon>Spirochaetia</taxon>
        <taxon>Spirochaetales</taxon>
        <taxon>Candidatus Gallitreponema</taxon>
    </lineage>
</organism>
<reference evidence="7" key="2">
    <citation type="journal article" date="2021" name="PeerJ">
        <title>Extensive microbial diversity within the chicken gut microbiome revealed by metagenomics and culture.</title>
        <authorList>
            <person name="Gilroy R."/>
            <person name="Ravi A."/>
            <person name="Getino M."/>
            <person name="Pursley I."/>
            <person name="Horton D.L."/>
            <person name="Alikhan N.F."/>
            <person name="Baker D."/>
            <person name="Gharbi K."/>
            <person name="Hall N."/>
            <person name="Watson M."/>
            <person name="Adriaenssens E.M."/>
            <person name="Foster-Nyarko E."/>
            <person name="Jarju S."/>
            <person name="Secka A."/>
            <person name="Antonio M."/>
            <person name="Oren A."/>
            <person name="Chaudhuri R.R."/>
            <person name="La Ragione R."/>
            <person name="Hildebrand F."/>
            <person name="Pallen M.J."/>
        </authorList>
    </citation>
    <scope>NUCLEOTIDE SEQUENCE</scope>
    <source>
        <strain evidence="7">10532</strain>
    </source>
</reference>
<dbReference type="Pfam" id="PF02631">
    <property type="entry name" value="RecX_HTH2"/>
    <property type="match status" value="1"/>
</dbReference>
<comment type="caution">
    <text evidence="7">The sequence shown here is derived from an EMBL/GenBank/DDBJ whole genome shotgun (WGS) entry which is preliminary data.</text>
</comment>
<dbReference type="EMBL" id="JADIMM010000108">
    <property type="protein sequence ID" value="MBO8458399.1"/>
    <property type="molecule type" value="Genomic_DNA"/>
</dbReference>
<evidence type="ECO:0000256" key="2">
    <source>
        <dbReference type="ARBA" id="ARBA00009695"/>
    </source>
</evidence>
<evidence type="ECO:0000256" key="3">
    <source>
        <dbReference type="ARBA" id="ARBA00018111"/>
    </source>
</evidence>
<dbReference type="Gene3D" id="1.10.10.10">
    <property type="entry name" value="Winged helix-like DNA-binding domain superfamily/Winged helix DNA-binding domain"/>
    <property type="match status" value="3"/>
</dbReference>
<dbReference type="HAMAP" id="MF_01114">
    <property type="entry name" value="RecX"/>
    <property type="match status" value="1"/>
</dbReference>
<proteinExistence type="inferred from homology"/>
<dbReference type="PANTHER" id="PTHR33602">
    <property type="entry name" value="REGULATORY PROTEIN RECX FAMILY PROTEIN"/>
    <property type="match status" value="1"/>
</dbReference>
<gene>
    <name evidence="5" type="primary">recX</name>
    <name evidence="7" type="ORF">IAA81_09285</name>
</gene>
<comment type="function">
    <text evidence="5">Modulates RecA activity.</text>
</comment>